<protein>
    <submittedName>
        <fullName evidence="2">Uncharacterized protein</fullName>
    </submittedName>
</protein>
<sequence length="507" mass="55388">MRMLNPVTLRAATIWLPVLAAVACSAADPDAWKEAEDAELEGREPVRAEMPLVAHDQDDVPLASAIFRATHNSYSGDVEGAKGPILGQLDRGVRFLELDVYDLGFASARDYSIGHNAPGDAVDHGGGNPATNKLRDWLAPIGAWSRLHPDHAPLMVMLDVKGDFTDNASFAEGNLAALNEDMRSTLGAPWLFAKDLAAPFPTIGELRGRILTLLSGDGGSRAAYKRDVGHHPAVAINGRGQVVEVHDSGSGTLWYWTGQYEADGRVTWRRHGRYDTGKTPAVALNDQGFLVEVHQAEHSSTLWYHVGRLGSDGEIAWSPSRPYDLGVLPTVRFVDPAGAEVREVHRSQANEQNWDWEGTLNTATLRVAWNGATHGRTSDPRFDVATASHGTKRVSVWTGADGASPPETLRYTTDRISGDRIRYPQWAFVEFQPGDSAELREGAWFHASNASNAAFITAGRREGRIVRGWDFDDASRATEPLANYPATNTPWAPWYQSLLNQAGAISW</sequence>
<evidence type="ECO:0000256" key="1">
    <source>
        <dbReference type="SAM" id="SignalP"/>
    </source>
</evidence>
<feature type="chain" id="PRO_5045073802" evidence="1">
    <location>
        <begin position="21"/>
        <end position="507"/>
    </location>
</feature>
<dbReference type="Gene3D" id="3.20.20.190">
    <property type="entry name" value="Phosphatidylinositol (PI) phosphodiesterase"/>
    <property type="match status" value="1"/>
</dbReference>
<dbReference type="InterPro" id="IPR017946">
    <property type="entry name" value="PLC-like_Pdiesterase_TIM-brl"/>
</dbReference>
<evidence type="ECO:0000313" key="2">
    <source>
        <dbReference type="EMBL" id="WXB16305.1"/>
    </source>
</evidence>
<dbReference type="Proteomes" id="UP001370348">
    <property type="component" value="Chromosome"/>
</dbReference>
<organism evidence="2 3">
    <name type="scientific">Pendulispora albinea</name>
    <dbReference type="NCBI Taxonomy" id="2741071"/>
    <lineage>
        <taxon>Bacteria</taxon>
        <taxon>Pseudomonadati</taxon>
        <taxon>Myxococcota</taxon>
        <taxon>Myxococcia</taxon>
        <taxon>Myxococcales</taxon>
        <taxon>Sorangiineae</taxon>
        <taxon>Pendulisporaceae</taxon>
        <taxon>Pendulispora</taxon>
    </lineage>
</organism>
<accession>A0ABZ2M4N8</accession>
<dbReference type="SUPFAM" id="SSF51695">
    <property type="entry name" value="PLC-like phosphodiesterases"/>
    <property type="match status" value="1"/>
</dbReference>
<keyword evidence="1" id="KW-0732">Signal</keyword>
<reference evidence="2 3" key="1">
    <citation type="submission" date="2021-12" db="EMBL/GenBank/DDBJ databases">
        <title>Discovery of the Pendulisporaceae a myxobacterial family with distinct sporulation behavior and unique specialized metabolism.</title>
        <authorList>
            <person name="Garcia R."/>
            <person name="Popoff A."/>
            <person name="Bader C.D."/>
            <person name="Loehr J."/>
            <person name="Walesch S."/>
            <person name="Walt C."/>
            <person name="Boldt J."/>
            <person name="Bunk B."/>
            <person name="Haeckl F.J.F.P.J."/>
            <person name="Gunesch A.P."/>
            <person name="Birkelbach J."/>
            <person name="Nuebel U."/>
            <person name="Pietschmann T."/>
            <person name="Bach T."/>
            <person name="Mueller R."/>
        </authorList>
    </citation>
    <scope>NUCLEOTIDE SEQUENCE [LARGE SCALE GENOMIC DNA]</scope>
    <source>
        <strain evidence="2 3">MSr11954</strain>
    </source>
</reference>
<gene>
    <name evidence="2" type="ORF">LZC94_03295</name>
</gene>
<dbReference type="PROSITE" id="PS50007">
    <property type="entry name" value="PIPLC_X_DOMAIN"/>
    <property type="match status" value="1"/>
</dbReference>
<feature type="signal peptide" evidence="1">
    <location>
        <begin position="1"/>
        <end position="20"/>
    </location>
</feature>
<name>A0ABZ2M4N8_9BACT</name>
<proteinExistence type="predicted"/>
<dbReference type="EMBL" id="CP089984">
    <property type="protein sequence ID" value="WXB16305.1"/>
    <property type="molecule type" value="Genomic_DNA"/>
</dbReference>
<keyword evidence="3" id="KW-1185">Reference proteome</keyword>
<dbReference type="PROSITE" id="PS51257">
    <property type="entry name" value="PROKAR_LIPOPROTEIN"/>
    <property type="match status" value="1"/>
</dbReference>
<evidence type="ECO:0000313" key="3">
    <source>
        <dbReference type="Proteomes" id="UP001370348"/>
    </source>
</evidence>